<accession>A0ABY9RGM4</accession>
<dbReference type="InterPro" id="IPR011757">
    <property type="entry name" value="Lytic_transglycosylase_MltB"/>
</dbReference>
<dbReference type="RefSeq" id="WP_309480875.1">
    <property type="nucleotide sequence ID" value="NZ_CP133720.1"/>
</dbReference>
<dbReference type="EMBL" id="CP133720">
    <property type="protein sequence ID" value="WMW79377.1"/>
    <property type="molecule type" value="Genomic_DNA"/>
</dbReference>
<dbReference type="Gene3D" id="1.10.530.10">
    <property type="match status" value="1"/>
</dbReference>
<dbReference type="CDD" id="cd13399">
    <property type="entry name" value="Slt35-like"/>
    <property type="match status" value="1"/>
</dbReference>
<keyword evidence="3" id="KW-1185">Reference proteome</keyword>
<dbReference type="NCBIfam" id="TIGR02282">
    <property type="entry name" value="MltB"/>
    <property type="match status" value="1"/>
</dbReference>
<dbReference type="PANTHER" id="PTHR30163">
    <property type="entry name" value="MEMBRANE-BOUND LYTIC MUREIN TRANSGLYCOSYLASE B"/>
    <property type="match status" value="1"/>
</dbReference>
<name>A0ABY9RGM4_9BURK</name>
<proteinExistence type="predicted"/>
<dbReference type="Proteomes" id="UP001181355">
    <property type="component" value="Chromosome"/>
</dbReference>
<dbReference type="InterPro" id="IPR031304">
    <property type="entry name" value="SLT_2"/>
</dbReference>
<dbReference type="PANTHER" id="PTHR30163:SF9">
    <property type="entry name" value="MEMBRANE-BOUND LYTIC MUREIN TRANSGLYCOSYLASE B"/>
    <property type="match status" value="1"/>
</dbReference>
<reference evidence="2" key="1">
    <citation type="submission" date="2023-09" db="EMBL/GenBank/DDBJ databases">
        <title>Undibacterium sp. 20NA77.5 isolated from freshwater.</title>
        <authorList>
            <person name="Le V."/>
            <person name="Ko S.-R."/>
            <person name="Ahn C.-Y."/>
            <person name="Oh H.-M."/>
        </authorList>
    </citation>
    <scope>NUCLEOTIDE SEQUENCE</scope>
    <source>
        <strain evidence="2">20NA77.5</strain>
    </source>
</reference>
<protein>
    <submittedName>
        <fullName evidence="2">Lytic murein transglycosylase B</fullName>
    </submittedName>
</protein>
<gene>
    <name evidence="2" type="primary">mltB</name>
    <name evidence="2" type="ORF">RF679_12035</name>
</gene>
<organism evidence="2 3">
    <name type="scientific">Undibacterium cyanobacteriorum</name>
    <dbReference type="NCBI Taxonomy" id="3073561"/>
    <lineage>
        <taxon>Bacteria</taxon>
        <taxon>Pseudomonadati</taxon>
        <taxon>Pseudomonadota</taxon>
        <taxon>Betaproteobacteria</taxon>
        <taxon>Burkholderiales</taxon>
        <taxon>Oxalobacteraceae</taxon>
        <taxon>Undibacterium</taxon>
    </lineage>
</organism>
<dbReference type="SUPFAM" id="SSF53955">
    <property type="entry name" value="Lysozyme-like"/>
    <property type="match status" value="1"/>
</dbReference>
<evidence type="ECO:0000313" key="3">
    <source>
        <dbReference type="Proteomes" id="UP001181355"/>
    </source>
</evidence>
<dbReference type="InterPro" id="IPR023346">
    <property type="entry name" value="Lysozyme-like_dom_sf"/>
</dbReference>
<sequence>MNNLRLSLQTKILVQGLLCFVLAFTSTVSYAGKQKKVAHKNSKTVSTVIIGEDRHFNTWDDVQEMKRQLEKENQFSSSEFERIMKQARYVESAVQAVKPMPPGKPKNWKIYRSRFVETARIEAGLRFWQRNESQLKKAEQDFGVPAEIIVGLIGVETIYGKNLGRYRAIDAITTLAFAYPDTPNRETRSAFFRKELTQLLLWARDHQIDPLSVKASYAGAIGLCQFMPTSLREFAVDFDLDGKIDLRDSEADAIGSVGNYLMKHGWKSAVPYVFPATIHTVEPSTNMDASKSDNAIQQFLDRGLKASLRLNELRPFVTTPSADAPNNLLYGLIDLQNGEDPTEYWLATENFYAITQYNRSYFYAMSVIDLAQAISSARMKN</sequence>
<evidence type="ECO:0000259" key="1">
    <source>
        <dbReference type="Pfam" id="PF13406"/>
    </source>
</evidence>
<dbReference type="Pfam" id="PF13406">
    <property type="entry name" value="SLT_2"/>
    <property type="match status" value="1"/>
</dbReference>
<evidence type="ECO:0000313" key="2">
    <source>
        <dbReference type="EMBL" id="WMW79377.1"/>
    </source>
</evidence>
<feature type="domain" description="Transglycosylase SLT" evidence="1">
    <location>
        <begin position="61"/>
        <end position="372"/>
    </location>
</feature>
<dbReference type="InterPro" id="IPR043426">
    <property type="entry name" value="MltB-like"/>
</dbReference>
<dbReference type="Gene3D" id="1.10.8.350">
    <property type="entry name" value="Bacterial muramidase"/>
    <property type="match status" value="1"/>
</dbReference>